<feature type="transmembrane region" description="Helical" evidence="6">
    <location>
        <begin position="250"/>
        <end position="272"/>
    </location>
</feature>
<evidence type="ECO:0000313" key="8">
    <source>
        <dbReference type="EMBL" id="GGC88029.1"/>
    </source>
</evidence>
<feature type="domain" description="EamA" evidence="7">
    <location>
        <begin position="10"/>
        <end position="144"/>
    </location>
</feature>
<comment type="caution">
    <text evidence="8">The sequence shown here is derived from an EMBL/GenBank/DDBJ whole genome shotgun (WGS) entry which is preliminary data.</text>
</comment>
<sequence>MHVSSGRWLYGFLLAMITTVLWAVLPIMLKEVLKGMDPYTVTWYRLFTAGVILFAWLAWRRRLPSIRALSVTNRWLLVVAILGLTFNYVLYLMGLSRLTPGTMQLMIQVAPVMLMLGSMWVFRERFGIGQLIGLSVLVVGFVLFFNQRLVELFTQMTSYTLGILITLGAAATWALYGLAQKQLLTIWSSITVMMVIYLACSTLLLPLAAPASVMQLTTLQFWLLVGCCLNTLIAYGAFAEALVHWEASRVSATIATTPLFTFAMVALGSMLWPTVITPELLNNLAYLGALLVVTGSALVALAPSLIQKLKSRRLRRLAITPPPAAS</sequence>
<feature type="transmembrane region" description="Helical" evidence="6">
    <location>
        <begin position="156"/>
        <end position="176"/>
    </location>
</feature>
<evidence type="ECO:0000256" key="6">
    <source>
        <dbReference type="SAM" id="Phobius"/>
    </source>
</evidence>
<organism evidence="8 9">
    <name type="scientific">Halopseudomonas salina</name>
    <dbReference type="NCBI Taxonomy" id="1323744"/>
    <lineage>
        <taxon>Bacteria</taxon>
        <taxon>Pseudomonadati</taxon>
        <taxon>Pseudomonadota</taxon>
        <taxon>Gammaproteobacteria</taxon>
        <taxon>Pseudomonadales</taxon>
        <taxon>Pseudomonadaceae</taxon>
        <taxon>Halopseudomonas</taxon>
    </lineage>
</organism>
<comment type="similarity">
    <text evidence="2">Belongs to the EamA transporter family.</text>
</comment>
<evidence type="ECO:0000313" key="9">
    <source>
        <dbReference type="Proteomes" id="UP000638188"/>
    </source>
</evidence>
<protein>
    <submittedName>
        <fullName evidence="8">Membrane protein</fullName>
    </submittedName>
</protein>
<dbReference type="PANTHER" id="PTHR32322:SF2">
    <property type="entry name" value="EAMA DOMAIN-CONTAINING PROTEIN"/>
    <property type="match status" value="1"/>
</dbReference>
<feature type="transmembrane region" description="Helical" evidence="6">
    <location>
        <begin position="105"/>
        <end position="122"/>
    </location>
</feature>
<feature type="transmembrane region" description="Helical" evidence="6">
    <location>
        <begin position="131"/>
        <end position="150"/>
    </location>
</feature>
<feature type="transmembrane region" description="Helical" evidence="6">
    <location>
        <begin position="41"/>
        <end position="59"/>
    </location>
</feature>
<keyword evidence="3 6" id="KW-0812">Transmembrane</keyword>
<proteinExistence type="inferred from homology"/>
<feature type="transmembrane region" description="Helical" evidence="6">
    <location>
        <begin position="71"/>
        <end position="93"/>
    </location>
</feature>
<accession>A0ABQ1P0S1</accession>
<keyword evidence="4 6" id="KW-1133">Transmembrane helix</keyword>
<feature type="domain" description="EamA" evidence="7">
    <location>
        <begin position="161"/>
        <end position="300"/>
    </location>
</feature>
<evidence type="ECO:0000259" key="7">
    <source>
        <dbReference type="Pfam" id="PF00892"/>
    </source>
</evidence>
<dbReference type="InterPro" id="IPR050638">
    <property type="entry name" value="AA-Vitamin_Transporters"/>
</dbReference>
<dbReference type="Pfam" id="PF00892">
    <property type="entry name" value="EamA"/>
    <property type="match status" value="2"/>
</dbReference>
<dbReference type="InterPro" id="IPR000620">
    <property type="entry name" value="EamA_dom"/>
</dbReference>
<feature type="transmembrane region" description="Helical" evidence="6">
    <location>
        <begin position="7"/>
        <end position="29"/>
    </location>
</feature>
<dbReference type="RefSeq" id="WP_150277429.1">
    <property type="nucleotide sequence ID" value="NZ_BMFF01000001.1"/>
</dbReference>
<dbReference type="Proteomes" id="UP000638188">
    <property type="component" value="Unassembled WGS sequence"/>
</dbReference>
<dbReference type="InterPro" id="IPR037185">
    <property type="entry name" value="EmrE-like"/>
</dbReference>
<keyword evidence="9" id="KW-1185">Reference proteome</keyword>
<evidence type="ECO:0000256" key="4">
    <source>
        <dbReference type="ARBA" id="ARBA00022989"/>
    </source>
</evidence>
<evidence type="ECO:0000256" key="5">
    <source>
        <dbReference type="ARBA" id="ARBA00023136"/>
    </source>
</evidence>
<evidence type="ECO:0000256" key="2">
    <source>
        <dbReference type="ARBA" id="ARBA00007362"/>
    </source>
</evidence>
<reference evidence="9" key="1">
    <citation type="journal article" date="2019" name="Int. J. Syst. Evol. Microbiol.">
        <title>The Global Catalogue of Microorganisms (GCM) 10K type strain sequencing project: providing services to taxonomists for standard genome sequencing and annotation.</title>
        <authorList>
            <consortium name="The Broad Institute Genomics Platform"/>
            <consortium name="The Broad Institute Genome Sequencing Center for Infectious Disease"/>
            <person name="Wu L."/>
            <person name="Ma J."/>
        </authorList>
    </citation>
    <scope>NUCLEOTIDE SEQUENCE [LARGE SCALE GENOMIC DNA]</scope>
    <source>
        <strain evidence="9">CGMCC 1.12482</strain>
    </source>
</reference>
<dbReference type="PANTHER" id="PTHR32322">
    <property type="entry name" value="INNER MEMBRANE TRANSPORTER"/>
    <property type="match status" value="1"/>
</dbReference>
<dbReference type="EMBL" id="BMFF01000001">
    <property type="protein sequence ID" value="GGC88029.1"/>
    <property type="molecule type" value="Genomic_DNA"/>
</dbReference>
<feature type="transmembrane region" description="Helical" evidence="6">
    <location>
        <begin position="219"/>
        <end position="238"/>
    </location>
</feature>
<evidence type="ECO:0000256" key="1">
    <source>
        <dbReference type="ARBA" id="ARBA00004141"/>
    </source>
</evidence>
<evidence type="ECO:0000256" key="3">
    <source>
        <dbReference type="ARBA" id="ARBA00022692"/>
    </source>
</evidence>
<comment type="subcellular location">
    <subcellularLocation>
        <location evidence="1">Membrane</location>
        <topology evidence="1">Multi-pass membrane protein</topology>
    </subcellularLocation>
</comment>
<keyword evidence="5 6" id="KW-0472">Membrane</keyword>
<name>A0ABQ1P0S1_9GAMM</name>
<gene>
    <name evidence="8" type="ORF">GCM10007418_04700</name>
</gene>
<feature type="transmembrane region" description="Helical" evidence="6">
    <location>
        <begin position="284"/>
        <end position="306"/>
    </location>
</feature>
<dbReference type="SUPFAM" id="SSF103481">
    <property type="entry name" value="Multidrug resistance efflux transporter EmrE"/>
    <property type="match status" value="1"/>
</dbReference>
<feature type="transmembrane region" description="Helical" evidence="6">
    <location>
        <begin position="183"/>
        <end position="207"/>
    </location>
</feature>